<gene>
    <name evidence="1" type="ORF">GFSPODELE1_LOCUS8699</name>
</gene>
<evidence type="ECO:0000313" key="2">
    <source>
        <dbReference type="Proteomes" id="UP001497453"/>
    </source>
</evidence>
<keyword evidence="2" id="KW-1185">Reference proteome</keyword>
<name>A0ABP1DYJ2_9APHY</name>
<reference evidence="2" key="1">
    <citation type="submission" date="2024-04" db="EMBL/GenBank/DDBJ databases">
        <authorList>
            <person name="Shaw F."/>
            <person name="Minotto A."/>
        </authorList>
    </citation>
    <scope>NUCLEOTIDE SEQUENCE [LARGE SCALE GENOMIC DNA]</scope>
</reference>
<proteinExistence type="predicted"/>
<accession>A0ABP1DYJ2</accession>
<organism evidence="1 2">
    <name type="scientific">Somion occarium</name>
    <dbReference type="NCBI Taxonomy" id="3059160"/>
    <lineage>
        <taxon>Eukaryota</taxon>
        <taxon>Fungi</taxon>
        <taxon>Dikarya</taxon>
        <taxon>Basidiomycota</taxon>
        <taxon>Agaricomycotina</taxon>
        <taxon>Agaricomycetes</taxon>
        <taxon>Polyporales</taxon>
        <taxon>Cerrenaceae</taxon>
        <taxon>Somion</taxon>
    </lineage>
</organism>
<dbReference type="Proteomes" id="UP001497453">
    <property type="component" value="Chromosome 7"/>
</dbReference>
<protein>
    <submittedName>
        <fullName evidence="1">Uncharacterized protein</fullName>
    </submittedName>
</protein>
<dbReference type="EMBL" id="OZ037950">
    <property type="protein sequence ID" value="CAL1712163.1"/>
    <property type="molecule type" value="Genomic_DNA"/>
</dbReference>
<evidence type="ECO:0000313" key="1">
    <source>
        <dbReference type="EMBL" id="CAL1712163.1"/>
    </source>
</evidence>
<sequence length="118" mass="13500">MQSNIVHLLTVCGLTEEFATVVATKYASEKDEMAQNPVPFVQDYWYANNREALGELFYFHDTKGMREALLKLSVKPQVVTQVMSAPHNEELFLHRDAIEWASMVIDGQRKKAFRGADH</sequence>